<proteinExistence type="predicted"/>
<feature type="DNA-binding region" description="H-T-H motif" evidence="2">
    <location>
        <begin position="42"/>
        <end position="61"/>
    </location>
</feature>
<evidence type="ECO:0000313" key="4">
    <source>
        <dbReference type="EMBL" id="EFU77457.1"/>
    </source>
</evidence>
<dbReference type="PANTHER" id="PTHR43479:SF11">
    <property type="entry name" value="ACREF_ENVCD OPERON REPRESSOR-RELATED"/>
    <property type="match status" value="1"/>
</dbReference>
<dbReference type="PROSITE" id="PS50977">
    <property type="entry name" value="HTH_TETR_2"/>
    <property type="match status" value="1"/>
</dbReference>
<dbReference type="Proteomes" id="UP000003434">
    <property type="component" value="Unassembled WGS sequence"/>
</dbReference>
<sequence length="214" mass="24892">MSLFKEKGVPSTRFENLAEEKKEKIIEAAIEEFIENGYERASINSIIKMADISRGSFYTYFEDKDDILSYIINSFTAKSTEFIINTLKESNGDIIEMMIRLYDIHIKFKKEHPNSILSLFNTMAERVFSLKKAYSDKEIIDHDFFKSKNGERLCELLWENSNEHLKKYTRQKFTSLVELIFAVAFKSVITTEICGESAARNQMVDWLGFIKNGI</sequence>
<evidence type="ECO:0000259" key="3">
    <source>
        <dbReference type="PROSITE" id="PS50977"/>
    </source>
</evidence>
<dbReference type="AlphaFoldDB" id="E6LKZ8"/>
<dbReference type="InterPro" id="IPR009057">
    <property type="entry name" value="Homeodomain-like_sf"/>
</dbReference>
<dbReference type="EMBL" id="AEPW01000016">
    <property type="protein sequence ID" value="EFU77457.1"/>
    <property type="molecule type" value="Genomic_DNA"/>
</dbReference>
<evidence type="ECO:0000256" key="1">
    <source>
        <dbReference type="ARBA" id="ARBA00023125"/>
    </source>
</evidence>
<feature type="domain" description="HTH tetR-type" evidence="3">
    <location>
        <begin position="19"/>
        <end position="79"/>
    </location>
</feature>
<accession>E6LKZ8</accession>
<dbReference type="InterPro" id="IPR023772">
    <property type="entry name" value="DNA-bd_HTH_TetR-type_CS"/>
</dbReference>
<keyword evidence="1 2" id="KW-0238">DNA-binding</keyword>
<evidence type="ECO:0000256" key="2">
    <source>
        <dbReference type="PROSITE-ProRule" id="PRU00335"/>
    </source>
</evidence>
<dbReference type="Pfam" id="PF00440">
    <property type="entry name" value="TetR_N"/>
    <property type="match status" value="1"/>
</dbReference>
<name>E6LKZ8_9FIRM</name>
<dbReference type="HOGENOM" id="CLU_069356_45_2_9"/>
<dbReference type="InterPro" id="IPR050624">
    <property type="entry name" value="HTH-type_Tx_Regulator"/>
</dbReference>
<dbReference type="PANTHER" id="PTHR43479">
    <property type="entry name" value="ACREF/ENVCD OPERON REPRESSOR-RELATED"/>
    <property type="match status" value="1"/>
</dbReference>
<comment type="caution">
    <text evidence="4">The sequence shown here is derived from an EMBL/GenBank/DDBJ whole genome shotgun (WGS) entry which is preliminary data.</text>
</comment>
<reference evidence="4 5" key="1">
    <citation type="submission" date="2010-12" db="EMBL/GenBank/DDBJ databases">
        <authorList>
            <person name="Muzny D."/>
            <person name="Qin X."/>
            <person name="Deng J."/>
            <person name="Jiang H."/>
            <person name="Liu Y."/>
            <person name="Qu J."/>
            <person name="Song X.-Z."/>
            <person name="Zhang L."/>
            <person name="Thornton R."/>
            <person name="Coyle M."/>
            <person name="Francisco L."/>
            <person name="Jackson L."/>
            <person name="Javaid M."/>
            <person name="Korchina V."/>
            <person name="Kovar C."/>
            <person name="Mata R."/>
            <person name="Mathew T."/>
            <person name="Ngo R."/>
            <person name="Nguyen L."/>
            <person name="Nguyen N."/>
            <person name="Okwuonu G."/>
            <person name="Ongeri F."/>
            <person name="Pham C."/>
            <person name="Simmons D."/>
            <person name="Wilczek-Boney K."/>
            <person name="Hale W."/>
            <person name="Jakkamsetti A."/>
            <person name="Pham P."/>
            <person name="Ruth R."/>
            <person name="San Lucas F."/>
            <person name="Warren J."/>
            <person name="Zhang J."/>
            <person name="Zhao Z."/>
            <person name="Zhou C."/>
            <person name="Zhu D."/>
            <person name="Lee S."/>
            <person name="Bess C."/>
            <person name="Blankenburg K."/>
            <person name="Forbes L."/>
            <person name="Fu Q."/>
            <person name="Gubbala S."/>
            <person name="Hirani K."/>
            <person name="Jayaseelan J.C."/>
            <person name="Lara F."/>
            <person name="Munidasa M."/>
            <person name="Palculict T."/>
            <person name="Patil S."/>
            <person name="Pu L.-L."/>
            <person name="Saada N."/>
            <person name="Tang L."/>
            <person name="Weissenberger G."/>
            <person name="Zhu Y."/>
            <person name="Hemphill L."/>
            <person name="Shang Y."/>
            <person name="Youmans B."/>
            <person name="Ayvaz T."/>
            <person name="Ross M."/>
            <person name="Santibanez J."/>
            <person name="Aqrawi P."/>
            <person name="Gross S."/>
            <person name="Joshi V."/>
            <person name="Fowler G."/>
            <person name="Nazareth L."/>
            <person name="Reid J."/>
            <person name="Worley K."/>
            <person name="Petrosino J."/>
            <person name="Highlander S."/>
            <person name="Gibbs R."/>
        </authorList>
    </citation>
    <scope>NUCLEOTIDE SEQUENCE [LARGE SCALE GENOMIC DNA]</scope>
    <source>
        <strain evidence="4 5">DSM 3986</strain>
    </source>
</reference>
<organism evidence="4 5">
    <name type="scientific">Lachnoanaerobaculum saburreum DSM 3986</name>
    <dbReference type="NCBI Taxonomy" id="887325"/>
    <lineage>
        <taxon>Bacteria</taxon>
        <taxon>Bacillati</taxon>
        <taxon>Bacillota</taxon>
        <taxon>Clostridia</taxon>
        <taxon>Lachnospirales</taxon>
        <taxon>Lachnospiraceae</taxon>
        <taxon>Lachnoanaerobaculum</taxon>
    </lineage>
</organism>
<gene>
    <name evidence="4" type="ORF">HMPREF0381_0633</name>
</gene>
<dbReference type="InterPro" id="IPR001647">
    <property type="entry name" value="HTH_TetR"/>
</dbReference>
<dbReference type="GO" id="GO:0003677">
    <property type="term" value="F:DNA binding"/>
    <property type="evidence" value="ECO:0007669"/>
    <property type="project" value="UniProtKB-UniRule"/>
</dbReference>
<protein>
    <submittedName>
        <fullName evidence="4">Transcriptional regulator, TetR family</fullName>
    </submittedName>
</protein>
<evidence type="ECO:0000313" key="5">
    <source>
        <dbReference type="Proteomes" id="UP000003434"/>
    </source>
</evidence>
<dbReference type="PRINTS" id="PR00455">
    <property type="entry name" value="HTHTETR"/>
</dbReference>
<dbReference type="SUPFAM" id="SSF46689">
    <property type="entry name" value="Homeodomain-like"/>
    <property type="match status" value="1"/>
</dbReference>
<dbReference type="PROSITE" id="PS01081">
    <property type="entry name" value="HTH_TETR_1"/>
    <property type="match status" value="1"/>
</dbReference>
<dbReference type="eggNOG" id="COG1309">
    <property type="taxonomic scope" value="Bacteria"/>
</dbReference>
<dbReference type="Gene3D" id="1.10.357.10">
    <property type="entry name" value="Tetracycline Repressor, domain 2"/>
    <property type="match status" value="1"/>
</dbReference>